<keyword evidence="3" id="KW-1185">Reference proteome</keyword>
<feature type="compositionally biased region" description="Acidic residues" evidence="1">
    <location>
        <begin position="434"/>
        <end position="448"/>
    </location>
</feature>
<dbReference type="RefSeq" id="WP_131978850.1">
    <property type="nucleotide sequence ID" value="NZ_SLYB01000031.1"/>
</dbReference>
<feature type="compositionally biased region" description="Basic and acidic residues" evidence="1">
    <location>
        <begin position="389"/>
        <end position="409"/>
    </location>
</feature>
<feature type="compositionally biased region" description="Acidic residues" evidence="1">
    <location>
        <begin position="736"/>
        <end position="750"/>
    </location>
</feature>
<feature type="compositionally biased region" description="Basic and acidic residues" evidence="1">
    <location>
        <begin position="420"/>
        <end position="433"/>
    </location>
</feature>
<name>A0A4R2SSH6_9PAST</name>
<comment type="caution">
    <text evidence="2">The sequence shown here is derived from an EMBL/GenBank/DDBJ whole genome shotgun (WGS) entry which is preliminary data.</text>
</comment>
<sequence length="1821" mass="189936">MTVTVKVLNAKKEIASHKVEKNQSITINATDKSNYQIINDETGFAPQNIIAKRVGKDLQITLEDGNLTPDIVIQNYYGEGNPEEVTNLIVGQHENGKTYAYVPESGEKSDAVSMLDDADAASQSLGGDELASPFWVFSPWWLLALVPLAAGIAIAASHNSSSGDAAKDTTADAPTVAPSKTDGSVTVTSGTDNKKVEITFTGEDNQSKTVTATKGADGTWTLDDPNNTGATIDPKTGVITIPQDSVKDGSEVTAKGTDGNGNTENAKGTAGTDSIEKADQPTAILVEKGGNKTGGVTVTPNPTNKGVEITYTDENDQPQTITATKGDDGTWTLDKTPTGVSINPNTGEITFTPDAVKDDSKVEVKGTEPGKKPSDPVEVTTPPYDDTDGDGKPDSDTPDDKVPADKEKDTDDDNDGVNNADEKANGTDPKNTDSDGDGTPDGEEDTDGDGIKDGDESDDDSTGITDKDGNGIPDLKDPATLTVDLENNITHENVARALITGTSTQLPEGTVISITITDKNGKEVKATATVGKDGKYSATADLSSLADGAVTAVAIANDGKVEATDESPNTLDKTVPLENADQPTIELAEKGGHKTGGVTVTPNPTNKGVEITYTDENDQPQTITATKGDDGTWTLDKTPTGVSINPNTGEITFTPDAVKDDSKVEVKGTEPGKKPSDPVEVTTPPYDDTDGDGKPDSDTPDDKVPADKEKDTDDDNDGVNNADEKANGTDPKNTDSDGDGTPDGEEDTDGDGIKDGDESDDDSTGITDKDGNGIPDLKDPATLTVDLENNITHENVAKAPISGTSTQLPANTEITITITDKEGKAVTVTATTDDKGNYSTTADLSGLADGTVTAVATANEGKVRAEDKSPNTLDTSADEPTVTPATDNGSVEVTPGGDNEKVEITFTDEDNQPKTVTATKQPDGTWKLDTPDDTGATVKDGKVIIPQDSVKDGSDVTAKGTDDKGNIATDTDKAGTDSKDAGVDDKDTDGDGKSNGVVTMTPVDEGNALVTTVKLTNNNGNDALPFSRSGTAEDADLGELKFSNGVTLNSDGKTLKVPAGVKEFTITTPTIEDNKTEGNETVKYTVGGVEGNEATINDTSKSTPATSITKITLGDNFTDDFGVNDVRTEGADITTNYYNGNDSKYVGDVKSGSGNAAISLDTGLTNDATPTLNFTLDKPLADNQTVELKRYTLINGERGNTEDLTGKLVAPTDKQNYTLTDDLAETYGTDYEYELVLKTDGKETVTKTHQFRLDTMVESMEVSEFKVDTKSNSATIVFKATGNSEINSTLTAKYPVGGGNMQEAAAVYNETDGTYTLTLTNYDRYNTAGVTLTTVDAAGNVNTQHVVALRNLFTELSTEQGPNPANKDAYDDGLITTLIANKKQAANTASAADGGLVATDGNDTIIIGLEQFGGFGVGNGAIGASASDTNNKAPFKVDTGAGDDFIQVRGDLQSFKGGTFKMGAGNDKLVISGGMVVGEYAFDLGEGNNLLRVNKSVVNALTLSVNAGAGNDSLYFGDNWDGKKTVELGDGNNSIYVGGYIAGAQESSIHFGKDDDSLVVTGNVNAPNTTIDFKGGNNYLKVGEDLISTTINAVEGDSDSIGNNNFNIADDFTNSKIISGSGNDVVTVGNHIEGASSSISLGAGDDTLTVKLLGNAGTLAAAPQIDMGEGNDSVSITDQFTRGVVNLGAGDDTISVEKFFTSSGKKDTLYVDGGDGNDTLVLKGANAEVSSQRFGNIETIDLTANTKQTLTLRIDDLLSDNSKETTVLGGKEDSVKLEGKGNWAQTGSKEVDGVTFYEYTHNNGGTVTDEKVFIQEGIQIL</sequence>
<feature type="region of interest" description="Disordered" evidence="1">
    <location>
        <begin position="913"/>
        <end position="1000"/>
    </location>
</feature>
<dbReference type="PRINTS" id="PR00313">
    <property type="entry name" value="CABNDNGRPT"/>
</dbReference>
<protein>
    <submittedName>
        <fullName evidence="2">Uncharacterized protein</fullName>
    </submittedName>
</protein>
<accession>A0A4R2SSH6</accession>
<reference evidence="2 3" key="1">
    <citation type="submission" date="2019-03" db="EMBL/GenBank/DDBJ databases">
        <title>Genomic Encyclopedia of Type Strains, Phase IV (KMG-IV): sequencing the most valuable type-strain genomes for metagenomic binning, comparative biology and taxonomic classification.</title>
        <authorList>
            <person name="Goeker M."/>
        </authorList>
    </citation>
    <scope>NUCLEOTIDE SEQUENCE [LARGE SCALE GENOMIC DNA]</scope>
    <source>
        <strain evidence="2 3">DSM 28404</strain>
    </source>
</reference>
<feature type="compositionally biased region" description="Polar residues" evidence="1">
    <location>
        <begin position="635"/>
        <end position="651"/>
    </location>
</feature>
<gene>
    <name evidence="2" type="ORF">EDC44_13122</name>
</gene>
<feature type="compositionally biased region" description="Basic and acidic residues" evidence="1">
    <location>
        <begin position="691"/>
        <end position="711"/>
    </location>
</feature>
<feature type="region of interest" description="Disordered" evidence="1">
    <location>
        <begin position="159"/>
        <end position="189"/>
    </location>
</feature>
<feature type="compositionally biased region" description="Basic and acidic residues" evidence="1">
    <location>
        <begin position="657"/>
        <end position="677"/>
    </location>
</feature>
<feature type="compositionally biased region" description="Polar residues" evidence="1">
    <location>
        <begin position="913"/>
        <end position="922"/>
    </location>
</feature>
<organism evidence="2 3">
    <name type="scientific">Cricetibacter osteomyelitidis</name>
    <dbReference type="NCBI Taxonomy" id="1521931"/>
    <lineage>
        <taxon>Bacteria</taxon>
        <taxon>Pseudomonadati</taxon>
        <taxon>Pseudomonadota</taxon>
        <taxon>Gammaproteobacteria</taxon>
        <taxon>Pasteurellales</taxon>
        <taxon>Pasteurellaceae</taxon>
        <taxon>Cricetibacter</taxon>
    </lineage>
</organism>
<feature type="compositionally biased region" description="Basic and acidic residues" evidence="1">
    <location>
        <begin position="722"/>
        <end position="735"/>
    </location>
</feature>
<feature type="region of interest" description="Disordered" evidence="1">
    <location>
        <begin position="861"/>
        <end position="898"/>
    </location>
</feature>
<dbReference type="Proteomes" id="UP000295763">
    <property type="component" value="Unassembled WGS sequence"/>
</dbReference>
<evidence type="ECO:0000313" key="2">
    <source>
        <dbReference type="EMBL" id="TCP91316.1"/>
    </source>
</evidence>
<dbReference type="OrthoDB" id="5672272at2"/>
<feature type="region of interest" description="Disordered" evidence="1">
    <location>
        <begin position="616"/>
        <end position="781"/>
    </location>
</feature>
<feature type="compositionally biased region" description="Polar residues" evidence="1">
    <location>
        <begin position="333"/>
        <end position="349"/>
    </location>
</feature>
<feature type="compositionally biased region" description="Basic and acidic residues" evidence="1">
    <location>
        <begin position="767"/>
        <end position="779"/>
    </location>
</feature>
<feature type="region of interest" description="Disordered" evidence="1">
    <location>
        <begin position="312"/>
        <end position="479"/>
    </location>
</feature>
<feature type="compositionally biased region" description="Basic and acidic residues" evidence="1">
    <location>
        <begin position="465"/>
        <end position="477"/>
    </location>
</feature>
<dbReference type="InterPro" id="IPR013783">
    <property type="entry name" value="Ig-like_fold"/>
</dbReference>
<proteinExistence type="predicted"/>
<dbReference type="Gene3D" id="2.160.20.160">
    <property type="match status" value="1"/>
</dbReference>
<dbReference type="Gene3D" id="2.60.40.10">
    <property type="entry name" value="Immunoglobulins"/>
    <property type="match status" value="4"/>
</dbReference>
<evidence type="ECO:0000313" key="3">
    <source>
        <dbReference type="Proteomes" id="UP000295763"/>
    </source>
</evidence>
<evidence type="ECO:0000256" key="1">
    <source>
        <dbReference type="SAM" id="MobiDB-lite"/>
    </source>
</evidence>
<dbReference type="EMBL" id="SLYB01000031">
    <property type="protein sequence ID" value="TCP91316.1"/>
    <property type="molecule type" value="Genomic_DNA"/>
</dbReference>
<feature type="compositionally biased region" description="Basic and acidic residues" evidence="1">
    <location>
        <begin position="355"/>
        <end position="375"/>
    </location>
</feature>
<feature type="region of interest" description="Disordered" evidence="1">
    <location>
        <begin position="209"/>
        <end position="274"/>
    </location>
</feature>
<feature type="compositionally biased region" description="Basic and acidic residues" evidence="1">
    <location>
        <begin position="949"/>
        <end position="992"/>
    </location>
</feature>